<dbReference type="EMBL" id="SAEB01000012">
    <property type="protein sequence ID" value="RVD81799.1"/>
    <property type="molecule type" value="Genomic_DNA"/>
</dbReference>
<sequence length="2144" mass="238085">MLPKIERVAVLGGGPSGVVAAKCLLSEGLTPVIFEQRSSFGGVWNYTPETKSRLEHIPQEDPNLDDEPVPDAHGSGKPVFMSPIYNELETNIPKDLMVFNKTPFNEKLQLFPGHEDTKLYVREFSKGLENYTKFNRRVVKLVRRDGLKWEVETEDVISTKTEKRVFDAVVIATGHYNVPYVPPIDGIEEFERSHPGSILHSKYFRVADRYKGKRVIVVGNSASGIDISSQISEVSQIPLYQSCRSRGAYKEFPLLAPEKIKIVPTIEKFVPEDRTVIFSDGSVEKNIDVALFCTGYLHSLPFLEESTKPSEQMVTDGFYIHRLYQHLFYIPRPTLSIVGLPTKVIPFPFVETQAAVVAGVYSGRLNLPSEESMDKWERDLLQQKPGDRHFHFLTFPQDADYMDMLNEWNREGADDRKTLYQPPQWGGKERWIRKNTPKIKAAFLVAKSEGRIVKTLEELGFHYESDISSAALCCLARAKFSIVWALATKKGGLNSAAKTSSPGSLHLHPFFTSLSILPAQGGLAKLTCICIRTNWTMVRKAAAVPQSRAPCRPSRVSNATNTEPHHNLRTKSPAGYKNGSDTESPQPTQSSEGDGVWWEVRRITAERRRKGKREYRVEWEGINKETGEPWPQEWKPYHWVTSALAEEWEERKSRKKRGRRPSSPSPAPQAQASVSEPVRISKKDIERYQRGKKRQKTTNQDPVVISSEEEEAGGTVLENQPPDLVPEDEEEEESGVEVGGTSEDDVEPLATKSRRRRIVESIQSGGTTPQAYANDEDWQPSSEKLVAVEIPVRRDMDSSLYSSFLEPSYTLNRDAEKAQPHPCISGLEEGPGEAVEIEELEERLVEITVFGRSDEVHTQVAHKQSSARDRREIPDSQSSGATSIHLTPADQRPVPETPLHRLPTAIPSLAEQLLSIQEIAGAEAASGLSSSQLDLEDAFEGIPDSSNRVFSQDVRELQAQSQSSKESQQSSRASLPSAQLSFGKVSITPSFQSFPDGREPKIHHDDGQKPGELSNSMSIEAPRPGVLAGKSVAGEASSLSRPDQPFQSQTPSTNLEPLTATNIPRRTQQSASVTDKDSFVTPTSFPEGNIDDALELATAPEHPFEPLASHRLDTIRILQEAVESRPEDIVDSDLEPPIQPAQLENTPSHGQGQGEATGLSNSPQLRNLQSCEPLPVGLNSDLLHPSPGILSPGIPIQEEDPLQGGRSASSTPCGPIPASARPTPVTVLGYLQSRRPIQKTPEENKKPSPGGIVNSSAAPYHAVSEEPQGKVLSSPSRTALSDEQGQSNTPPNKEIMSAGPISPLLKVVDIAVAPEHRLSPQRQVVSTRSSGLLSSSSPEPLVGSPSAQTYTTPGPEAINVREKTPVPENLPFIDDEYLATSQALRLLQETPRSALNEIFLAIPLTENQRNLYKETILDRYHEVEAFYGINNTQDQGGDVNLGMIESIVCDLDRISSHCELSDGLSYTSEQEGPKLVKWFRKQSSKFDFLFRLLKRLRDQSHSVALVLETGIFMDYADIFFRSAGYQFTRFSAENGTEVVTPTPEAQKLRLFLVPSRDMATGTSMPSVNLVIAVDSSLDSSCPHLQQLRNIEPSLQAPILHLVPINTVAHIRQYLSDSSGSSDTIRDYLSPVLYAAILLREQAGKLPENIQSRLDALSSNDILDWLEELRTAENSLLPPLPLKSQNILRETSVSRGVALSTSPARKRILSQSAVPSTAGAKHKRPRIEVEQSFLGGSGDTPMLGSNDFSAKPGNVIEAPATKDFEVTSSLIPTADISSAITHVTSTIPHEAVKLVEESAALETADKGVVTASQGPVLGVDTGEKDESDEYEETEEEILNRLSKDEVVSLLLEYQAALWESKVQSEEFEKHILNRETDYQEQREKVIGLKQTIRWQETQIETLTEQRDKSQTMMDQAIRERDQARDELKRFQEALKNSEEGESERVKIIFQNMELYSQINGLERKRQSAVKEADFIREEYQKASRGTSLLIAEKNQLEEQVEDLTRKANSVKVELKRANMDRERSRYQHRISELTAKLDRANKQIASLEVEKKRVERTRGVQTRSSSIPLEVFNRVPSLLAPGAHPRQLTAACVTVKVPRGYTGLYMNTAKYPGPYDLETSINESNCTCKHRSLLCRPKDEVKGIS</sequence>
<feature type="compositionally biased region" description="Basic and acidic residues" evidence="10">
    <location>
        <begin position="679"/>
        <end position="689"/>
    </location>
</feature>
<evidence type="ECO:0000256" key="1">
    <source>
        <dbReference type="ARBA" id="ARBA00001974"/>
    </source>
</evidence>
<evidence type="ECO:0000256" key="9">
    <source>
        <dbReference type="SAM" id="Coils"/>
    </source>
</evidence>
<feature type="compositionally biased region" description="Polar residues" evidence="10">
    <location>
        <begin position="761"/>
        <end position="771"/>
    </location>
</feature>
<feature type="region of interest" description="Disordered" evidence="10">
    <location>
        <begin position="855"/>
        <end position="903"/>
    </location>
</feature>
<dbReference type="InterPro" id="IPR021006">
    <property type="entry name" value="Hda2/3"/>
</dbReference>
<keyword evidence="13" id="KW-1185">Reference proteome</keyword>
<feature type="region of interest" description="Disordered" evidence="10">
    <location>
        <begin position="1123"/>
        <end position="1298"/>
    </location>
</feature>
<accession>A0A436ZSA3</accession>
<dbReference type="VEuPathDB" id="FungiDB:DFL_009646"/>
<dbReference type="RefSeq" id="XP_067487343.1">
    <property type="nucleotide sequence ID" value="XM_067639567.1"/>
</dbReference>
<dbReference type="InterPro" id="IPR016197">
    <property type="entry name" value="Chromo-like_dom_sf"/>
</dbReference>
<feature type="compositionally biased region" description="Low complexity" evidence="10">
    <location>
        <begin position="668"/>
        <end position="677"/>
    </location>
</feature>
<dbReference type="SUPFAM" id="SSF51905">
    <property type="entry name" value="FAD/NAD(P)-binding domain"/>
    <property type="match status" value="2"/>
</dbReference>
<keyword evidence="5" id="KW-0274">FAD</keyword>
<dbReference type="InterPro" id="IPR038609">
    <property type="entry name" value="HDA1_su2/3_sf"/>
</dbReference>
<evidence type="ECO:0000256" key="5">
    <source>
        <dbReference type="ARBA" id="ARBA00022827"/>
    </source>
</evidence>
<dbReference type="SUPFAM" id="SSF54160">
    <property type="entry name" value="Chromo domain-like"/>
    <property type="match status" value="1"/>
</dbReference>
<feature type="region of interest" description="Disordered" evidence="10">
    <location>
        <begin position="939"/>
        <end position="1087"/>
    </location>
</feature>
<feature type="compositionally biased region" description="Acidic residues" evidence="10">
    <location>
        <begin position="725"/>
        <end position="735"/>
    </location>
</feature>
<dbReference type="Gene3D" id="3.50.50.60">
    <property type="entry name" value="FAD/NAD(P)-binding domain"/>
    <property type="match status" value="2"/>
</dbReference>
<evidence type="ECO:0000256" key="10">
    <source>
        <dbReference type="SAM" id="MobiDB-lite"/>
    </source>
</evidence>
<evidence type="ECO:0000256" key="7">
    <source>
        <dbReference type="ARBA" id="ARBA00023002"/>
    </source>
</evidence>
<comment type="subunit">
    <text evidence="3">Component of the NuA4 histone acetyltransferase complex.</text>
</comment>
<protein>
    <recommendedName>
        <fullName evidence="11">Chromo domain-containing protein</fullName>
    </recommendedName>
</protein>
<feature type="region of interest" description="Disordered" evidence="10">
    <location>
        <begin position="650"/>
        <end position="779"/>
    </location>
</feature>
<dbReference type="InterPro" id="IPR036188">
    <property type="entry name" value="FAD/NAD-bd_sf"/>
</dbReference>
<feature type="compositionally biased region" description="Polar residues" evidence="10">
    <location>
        <begin position="579"/>
        <end position="592"/>
    </location>
</feature>
<dbReference type="STRING" id="97331.A0A436ZSA3"/>
<keyword evidence="9" id="KW-0175">Coiled coil</keyword>
<proteinExistence type="inferred from homology"/>
<evidence type="ECO:0000256" key="2">
    <source>
        <dbReference type="ARBA" id="ARBA00009183"/>
    </source>
</evidence>
<dbReference type="GO" id="GO:0004499">
    <property type="term" value="F:N,N-dimethylaniline monooxygenase activity"/>
    <property type="evidence" value="ECO:0007669"/>
    <property type="project" value="InterPro"/>
</dbReference>
<dbReference type="InterPro" id="IPR020946">
    <property type="entry name" value="Flavin_mOase-like"/>
</dbReference>
<keyword evidence="8" id="KW-0503">Monooxygenase</keyword>
<feature type="region of interest" description="Disordered" evidence="10">
    <location>
        <begin position="812"/>
        <end position="833"/>
    </location>
</feature>
<feature type="region of interest" description="Disordered" evidence="10">
    <location>
        <begin position="1319"/>
        <end position="1357"/>
    </location>
</feature>
<comment type="cofactor">
    <cofactor evidence="1">
        <name>FAD</name>
        <dbReference type="ChEBI" id="CHEBI:57692"/>
    </cofactor>
</comment>
<feature type="compositionally biased region" description="Low complexity" evidence="10">
    <location>
        <begin position="958"/>
        <end position="974"/>
    </location>
</feature>
<name>A0A436ZSA3_ARTFL</name>
<dbReference type="Proteomes" id="UP000283090">
    <property type="component" value="Unassembled WGS sequence"/>
</dbReference>
<feature type="compositionally biased region" description="Polar residues" evidence="10">
    <location>
        <begin position="875"/>
        <end position="885"/>
    </location>
</feature>
<dbReference type="GO" id="GO:0070823">
    <property type="term" value="C:HDA1 complex"/>
    <property type="evidence" value="ECO:0007669"/>
    <property type="project" value="InterPro"/>
</dbReference>
<dbReference type="Pfam" id="PF11496">
    <property type="entry name" value="HDA2-3"/>
    <property type="match status" value="1"/>
</dbReference>
<dbReference type="GO" id="GO:0050661">
    <property type="term" value="F:NADP binding"/>
    <property type="evidence" value="ECO:0007669"/>
    <property type="project" value="InterPro"/>
</dbReference>
<organism evidence="12 13">
    <name type="scientific">Arthrobotrys flagrans</name>
    <name type="common">Nematode-trapping fungus</name>
    <name type="synonym">Trichothecium flagrans</name>
    <dbReference type="NCBI Taxonomy" id="97331"/>
    <lineage>
        <taxon>Eukaryota</taxon>
        <taxon>Fungi</taxon>
        <taxon>Dikarya</taxon>
        <taxon>Ascomycota</taxon>
        <taxon>Pezizomycotina</taxon>
        <taxon>Orbiliomycetes</taxon>
        <taxon>Orbiliales</taxon>
        <taxon>Orbiliaceae</taxon>
        <taxon>Arthrobotrys</taxon>
    </lineage>
</organism>
<evidence type="ECO:0000256" key="6">
    <source>
        <dbReference type="ARBA" id="ARBA00022857"/>
    </source>
</evidence>
<dbReference type="PROSITE" id="PS50013">
    <property type="entry name" value="CHROMO_2"/>
    <property type="match status" value="1"/>
</dbReference>
<gene>
    <name evidence="12" type="ORF">DFL_009646</name>
</gene>
<keyword evidence="7" id="KW-0560">Oxidoreductase</keyword>
<feature type="compositionally biased region" description="Low complexity" evidence="10">
    <location>
        <begin position="1324"/>
        <end position="1346"/>
    </location>
</feature>
<evidence type="ECO:0000256" key="8">
    <source>
        <dbReference type="ARBA" id="ARBA00023033"/>
    </source>
</evidence>
<dbReference type="GeneID" id="93591957"/>
<dbReference type="GO" id="GO:0050660">
    <property type="term" value="F:flavin adenine dinucleotide binding"/>
    <property type="evidence" value="ECO:0007669"/>
    <property type="project" value="InterPro"/>
</dbReference>
<comment type="caution">
    <text evidence="12">The sequence shown here is derived from an EMBL/GenBank/DDBJ whole genome shotgun (WGS) entry which is preliminary data.</text>
</comment>
<dbReference type="FunFam" id="3.50.50.60:FF:000138">
    <property type="entry name" value="Flavin-containing monooxygenase"/>
    <property type="match status" value="1"/>
</dbReference>
<evidence type="ECO:0000256" key="4">
    <source>
        <dbReference type="ARBA" id="ARBA00022630"/>
    </source>
</evidence>
<feature type="compositionally biased region" description="Basic and acidic residues" evidence="10">
    <location>
        <begin position="996"/>
        <end position="1009"/>
    </location>
</feature>
<evidence type="ECO:0000259" key="11">
    <source>
        <dbReference type="PROSITE" id="PS50013"/>
    </source>
</evidence>
<comment type="similarity">
    <text evidence="2">Belongs to the FMO family.</text>
</comment>
<feature type="region of interest" description="Disordered" evidence="10">
    <location>
        <begin position="546"/>
        <end position="596"/>
    </location>
</feature>
<dbReference type="GO" id="GO:0006338">
    <property type="term" value="P:chromatin remodeling"/>
    <property type="evidence" value="ECO:0007669"/>
    <property type="project" value="UniProtKB-ARBA"/>
</dbReference>
<dbReference type="Gene3D" id="2.40.50.40">
    <property type="match status" value="1"/>
</dbReference>
<dbReference type="InterPro" id="IPR050346">
    <property type="entry name" value="FMO-like"/>
</dbReference>
<feature type="compositionally biased region" description="Polar residues" evidence="10">
    <location>
        <begin position="1271"/>
        <end position="1291"/>
    </location>
</feature>
<feature type="coiled-coil region" evidence="9">
    <location>
        <begin position="1898"/>
        <end position="2056"/>
    </location>
</feature>
<dbReference type="Pfam" id="PF00743">
    <property type="entry name" value="FMO-like"/>
    <property type="match status" value="3"/>
</dbReference>
<feature type="compositionally biased region" description="Polar residues" evidence="10">
    <location>
        <begin position="1037"/>
        <end position="1073"/>
    </location>
</feature>
<feature type="domain" description="Chromo" evidence="11">
    <location>
        <begin position="598"/>
        <end position="660"/>
    </location>
</feature>
<evidence type="ECO:0000313" key="12">
    <source>
        <dbReference type="EMBL" id="RVD81799.1"/>
    </source>
</evidence>
<dbReference type="OrthoDB" id="3647690at2759"/>
<evidence type="ECO:0000256" key="3">
    <source>
        <dbReference type="ARBA" id="ARBA00011353"/>
    </source>
</evidence>
<keyword evidence="6" id="KW-0521">NADP</keyword>
<reference evidence="12 13" key="1">
    <citation type="submission" date="2019-01" db="EMBL/GenBank/DDBJ databases">
        <title>Intercellular communication is required for trap formation in the nematode-trapping fungus Duddingtonia flagrans.</title>
        <authorList>
            <person name="Youssar L."/>
            <person name="Wernet V."/>
            <person name="Hensel N."/>
            <person name="Hildebrandt H.-G."/>
            <person name="Fischer R."/>
        </authorList>
    </citation>
    <scope>NUCLEOTIDE SEQUENCE [LARGE SCALE GENOMIC DNA]</scope>
    <source>
        <strain evidence="12 13">CBS H-5679</strain>
    </source>
</reference>
<feature type="compositionally biased region" description="Polar residues" evidence="10">
    <location>
        <begin position="1158"/>
        <end position="1170"/>
    </location>
</feature>
<dbReference type="PANTHER" id="PTHR23023">
    <property type="entry name" value="DIMETHYLANILINE MONOOXYGENASE"/>
    <property type="match status" value="1"/>
</dbReference>
<feature type="compositionally biased region" description="Low complexity" evidence="10">
    <location>
        <begin position="1185"/>
        <end position="1196"/>
    </location>
</feature>
<evidence type="ECO:0000313" key="13">
    <source>
        <dbReference type="Proteomes" id="UP000283090"/>
    </source>
</evidence>
<keyword evidence="4" id="KW-0285">Flavoprotein</keyword>
<dbReference type="Gene3D" id="3.40.50.12360">
    <property type="match status" value="1"/>
</dbReference>
<dbReference type="InterPro" id="IPR000953">
    <property type="entry name" value="Chromo/chromo_shadow_dom"/>
</dbReference>